<dbReference type="KEGG" id="ark:D6B99_02075"/>
<evidence type="ECO:0000313" key="3">
    <source>
        <dbReference type="Proteomes" id="UP000266118"/>
    </source>
</evidence>
<dbReference type="Proteomes" id="UP000266118">
    <property type="component" value="Chromosome"/>
</dbReference>
<keyword evidence="3" id="KW-1185">Reference proteome</keyword>
<dbReference type="EMBL" id="CP032489">
    <property type="protein sequence ID" value="AYD46508.1"/>
    <property type="molecule type" value="Genomic_DNA"/>
</dbReference>
<evidence type="ECO:0000259" key="1">
    <source>
        <dbReference type="Pfam" id="PF06983"/>
    </source>
</evidence>
<name>A0A386HKT8_9BACT</name>
<dbReference type="InterPro" id="IPR028973">
    <property type="entry name" value="PhnB-like"/>
</dbReference>
<protein>
    <submittedName>
        <fullName evidence="2">VOC family protein</fullName>
    </submittedName>
</protein>
<reference evidence="2 3" key="1">
    <citation type="submission" date="2018-09" db="EMBL/GenBank/DDBJ databases">
        <title>Arachidicoccus sp. nov., a bacterium isolated from soil.</title>
        <authorList>
            <person name="Weon H.-Y."/>
            <person name="Kwon S.-W."/>
            <person name="Lee S.A."/>
        </authorList>
    </citation>
    <scope>NUCLEOTIDE SEQUENCE [LARGE SCALE GENOMIC DNA]</scope>
    <source>
        <strain evidence="2 3">KIS59-12</strain>
    </source>
</reference>
<dbReference type="InterPro" id="IPR029068">
    <property type="entry name" value="Glyas_Bleomycin-R_OHBP_Dase"/>
</dbReference>
<dbReference type="OrthoDB" id="9795306at2"/>
<dbReference type="PANTHER" id="PTHR33990">
    <property type="entry name" value="PROTEIN YJDN-RELATED"/>
    <property type="match status" value="1"/>
</dbReference>
<evidence type="ECO:0000313" key="2">
    <source>
        <dbReference type="EMBL" id="AYD46508.1"/>
    </source>
</evidence>
<dbReference type="RefSeq" id="WP_119984606.1">
    <property type="nucleotide sequence ID" value="NZ_CP032489.1"/>
</dbReference>
<dbReference type="Pfam" id="PF06983">
    <property type="entry name" value="3-dmu-9_3-mt"/>
    <property type="match status" value="1"/>
</dbReference>
<dbReference type="CDD" id="cd06588">
    <property type="entry name" value="PhnB_like"/>
    <property type="match status" value="1"/>
</dbReference>
<feature type="domain" description="PhnB-like" evidence="1">
    <location>
        <begin position="3"/>
        <end position="135"/>
    </location>
</feature>
<dbReference type="Gene3D" id="3.10.180.10">
    <property type="entry name" value="2,3-Dihydroxybiphenyl 1,2-Dioxygenase, domain 1"/>
    <property type="match status" value="1"/>
</dbReference>
<dbReference type="SUPFAM" id="SSF54593">
    <property type="entry name" value="Glyoxalase/Bleomycin resistance protein/Dihydroxybiphenyl dioxygenase"/>
    <property type="match status" value="1"/>
</dbReference>
<dbReference type="AlphaFoldDB" id="A0A386HKT8"/>
<accession>A0A386HKT8</accession>
<gene>
    <name evidence="2" type="ORF">D6B99_02075</name>
</gene>
<dbReference type="PANTHER" id="PTHR33990:SF1">
    <property type="entry name" value="PROTEIN YJDN"/>
    <property type="match status" value="1"/>
</dbReference>
<organism evidence="2 3">
    <name type="scientific">Arachidicoccus soli</name>
    <dbReference type="NCBI Taxonomy" id="2341117"/>
    <lineage>
        <taxon>Bacteria</taxon>
        <taxon>Pseudomonadati</taxon>
        <taxon>Bacteroidota</taxon>
        <taxon>Chitinophagia</taxon>
        <taxon>Chitinophagales</taxon>
        <taxon>Chitinophagaceae</taxon>
        <taxon>Arachidicoccus</taxon>
    </lineage>
</organism>
<sequence length="141" mass="16209">MKSINPYLNFPGNTEEAFNFYKSVFGGEFYMVMRMKDTPQQKQIPIELENKIMHISLPISTGQILMGTDALEEFGQNFSKGNNFSICIASSSENEGKELFDKLSIDGQIQILFSTQFWGDMFGQFVDKFGVQWMISYHEEN</sequence>
<proteinExistence type="predicted"/>